<dbReference type="PANTHER" id="PTHR30532">
    <property type="entry name" value="IRON III DICITRATE-BINDING PERIPLASMIC PROTEIN"/>
    <property type="match status" value="1"/>
</dbReference>
<evidence type="ECO:0000256" key="5">
    <source>
        <dbReference type="SAM" id="MobiDB-lite"/>
    </source>
</evidence>
<dbReference type="InterPro" id="IPR002491">
    <property type="entry name" value="ABC_transptr_periplasmic_BD"/>
</dbReference>
<dbReference type="Pfam" id="PF01497">
    <property type="entry name" value="Peripla_BP_2"/>
    <property type="match status" value="1"/>
</dbReference>
<feature type="domain" description="Fe/B12 periplasmic-binding" evidence="7">
    <location>
        <begin position="73"/>
        <end position="333"/>
    </location>
</feature>
<evidence type="ECO:0000256" key="3">
    <source>
        <dbReference type="ARBA" id="ARBA00022448"/>
    </source>
</evidence>
<evidence type="ECO:0000313" key="9">
    <source>
        <dbReference type="Proteomes" id="UP001183420"/>
    </source>
</evidence>
<comment type="subcellular location">
    <subcellularLocation>
        <location evidence="1">Cell envelope</location>
    </subcellularLocation>
</comment>
<keyword evidence="9" id="KW-1185">Reference proteome</keyword>
<sequence>MISTLNRGGRLRGRLAALLLPLALAGALTACGGSEDDGTADDPAAPAGASDAAYPRTITHDKGETVLEARPERIVALDNSLVEAVVALDGNLVGGISSYRDLGGFPEYLGDTVAETEEVGPLESPNLELIASLQPDLIVSATVRHDDLYDQLSAIAPTVFVATTGPSWKENIELLAEALAEEDSAAEQIAAYETRAAAIGEAVNEELGDPTVSVVRFLDGPTRIYLPATFSGIILADMGLARPENQRDPEEFNIEISEEQIEQADADVLFYTSYSGGEERRERFLANPLWERLTAVQNGHAYEVRDEIWMTSVSLQGANQVLDDMAEIFGVDDAR</sequence>
<evidence type="ECO:0000256" key="4">
    <source>
        <dbReference type="ARBA" id="ARBA00022729"/>
    </source>
</evidence>
<dbReference type="EMBL" id="JAVREM010000016">
    <property type="protein sequence ID" value="MDT0319675.1"/>
    <property type="molecule type" value="Genomic_DNA"/>
</dbReference>
<evidence type="ECO:0000256" key="2">
    <source>
        <dbReference type="ARBA" id="ARBA00008814"/>
    </source>
</evidence>
<dbReference type="CDD" id="cd01146">
    <property type="entry name" value="FhuD"/>
    <property type="match status" value="1"/>
</dbReference>
<feature type="chain" id="PRO_5047533423" evidence="6">
    <location>
        <begin position="31"/>
        <end position="335"/>
    </location>
</feature>
<organism evidence="8 9">
    <name type="scientific">Streptomyces millisiae</name>
    <dbReference type="NCBI Taxonomy" id="3075542"/>
    <lineage>
        <taxon>Bacteria</taxon>
        <taxon>Bacillati</taxon>
        <taxon>Actinomycetota</taxon>
        <taxon>Actinomycetes</taxon>
        <taxon>Kitasatosporales</taxon>
        <taxon>Streptomycetaceae</taxon>
        <taxon>Streptomyces</taxon>
    </lineage>
</organism>
<dbReference type="Proteomes" id="UP001183420">
    <property type="component" value="Unassembled WGS sequence"/>
</dbReference>
<accession>A0ABU2LQ25</accession>
<proteinExistence type="inferred from homology"/>
<feature type="signal peptide" evidence="6">
    <location>
        <begin position="1"/>
        <end position="30"/>
    </location>
</feature>
<keyword evidence="3" id="KW-0813">Transport</keyword>
<evidence type="ECO:0000313" key="8">
    <source>
        <dbReference type="EMBL" id="MDT0319675.1"/>
    </source>
</evidence>
<dbReference type="PROSITE" id="PS51257">
    <property type="entry name" value="PROKAR_LIPOPROTEIN"/>
    <property type="match status" value="1"/>
</dbReference>
<dbReference type="PANTHER" id="PTHR30532:SF1">
    <property type="entry name" value="IRON(3+)-HYDROXAMATE-BINDING PROTEIN FHUD"/>
    <property type="match status" value="1"/>
</dbReference>
<gene>
    <name evidence="8" type="ORF">RNC47_15150</name>
</gene>
<name>A0ABU2LQ25_9ACTN</name>
<protein>
    <submittedName>
        <fullName evidence="8">Iron-siderophore ABC transporter substrate-binding protein</fullName>
    </submittedName>
</protein>
<dbReference type="RefSeq" id="WP_311599103.1">
    <property type="nucleotide sequence ID" value="NZ_JAVREM010000016.1"/>
</dbReference>
<keyword evidence="4 6" id="KW-0732">Signal</keyword>
<comment type="caution">
    <text evidence="8">The sequence shown here is derived from an EMBL/GenBank/DDBJ whole genome shotgun (WGS) entry which is preliminary data.</text>
</comment>
<reference evidence="9" key="1">
    <citation type="submission" date="2023-07" db="EMBL/GenBank/DDBJ databases">
        <title>30 novel species of actinomycetes from the DSMZ collection.</title>
        <authorList>
            <person name="Nouioui I."/>
        </authorList>
    </citation>
    <scope>NUCLEOTIDE SEQUENCE [LARGE SCALE GENOMIC DNA]</scope>
    <source>
        <strain evidence="9">DSM 44918</strain>
    </source>
</reference>
<evidence type="ECO:0000256" key="6">
    <source>
        <dbReference type="SAM" id="SignalP"/>
    </source>
</evidence>
<dbReference type="InterPro" id="IPR051313">
    <property type="entry name" value="Bact_iron-sidero_bind"/>
</dbReference>
<feature type="compositionally biased region" description="Low complexity" evidence="5">
    <location>
        <begin position="41"/>
        <end position="53"/>
    </location>
</feature>
<feature type="region of interest" description="Disordered" evidence="5">
    <location>
        <begin position="33"/>
        <end position="57"/>
    </location>
</feature>
<evidence type="ECO:0000259" key="7">
    <source>
        <dbReference type="PROSITE" id="PS50983"/>
    </source>
</evidence>
<evidence type="ECO:0000256" key="1">
    <source>
        <dbReference type="ARBA" id="ARBA00004196"/>
    </source>
</evidence>
<dbReference type="PROSITE" id="PS50983">
    <property type="entry name" value="FE_B12_PBP"/>
    <property type="match status" value="1"/>
</dbReference>
<dbReference type="Gene3D" id="3.40.50.1980">
    <property type="entry name" value="Nitrogenase molybdenum iron protein domain"/>
    <property type="match status" value="2"/>
</dbReference>
<dbReference type="SUPFAM" id="SSF53807">
    <property type="entry name" value="Helical backbone' metal receptor"/>
    <property type="match status" value="1"/>
</dbReference>
<comment type="similarity">
    <text evidence="2">Belongs to the bacterial solute-binding protein 8 family.</text>
</comment>